<feature type="region of interest" description="Disordered" evidence="2">
    <location>
        <begin position="400"/>
        <end position="430"/>
    </location>
</feature>
<feature type="region of interest" description="Disordered" evidence="2">
    <location>
        <begin position="184"/>
        <end position="204"/>
    </location>
</feature>
<dbReference type="AlphaFoldDB" id="S8FJY5"/>
<dbReference type="InParanoid" id="S8FJY5"/>
<keyword evidence="1" id="KW-0175">Coiled coil</keyword>
<feature type="coiled-coil region" evidence="1">
    <location>
        <begin position="42"/>
        <end position="90"/>
    </location>
</feature>
<dbReference type="Proteomes" id="UP000015241">
    <property type="component" value="Unassembled WGS sequence"/>
</dbReference>
<protein>
    <submittedName>
        <fullName evidence="3">Uncharacterized protein</fullName>
    </submittedName>
</protein>
<feature type="compositionally biased region" description="Polar residues" evidence="2">
    <location>
        <begin position="408"/>
        <end position="420"/>
    </location>
</feature>
<dbReference type="HOGENOM" id="CLU_035517_1_0_1"/>
<evidence type="ECO:0000313" key="4">
    <source>
        <dbReference type="Proteomes" id="UP000015241"/>
    </source>
</evidence>
<gene>
    <name evidence="3" type="ORF">FOMPIDRAFT_1015766</name>
</gene>
<evidence type="ECO:0000256" key="2">
    <source>
        <dbReference type="SAM" id="MobiDB-lite"/>
    </source>
</evidence>
<evidence type="ECO:0000313" key="3">
    <source>
        <dbReference type="EMBL" id="EPT01721.1"/>
    </source>
</evidence>
<dbReference type="eggNOG" id="ENOG502SR0Z">
    <property type="taxonomic scope" value="Eukaryota"/>
</dbReference>
<proteinExistence type="predicted"/>
<feature type="coiled-coil region" evidence="1">
    <location>
        <begin position="207"/>
        <end position="241"/>
    </location>
</feature>
<keyword evidence="4" id="KW-1185">Reference proteome</keyword>
<dbReference type="STRING" id="743788.S8FJY5"/>
<accession>S8FJY5</accession>
<dbReference type="EMBL" id="KE504140">
    <property type="protein sequence ID" value="EPT01721.1"/>
    <property type="molecule type" value="Genomic_DNA"/>
</dbReference>
<organism evidence="3 4">
    <name type="scientific">Fomitopsis schrenkii</name>
    <name type="common">Brown rot fungus</name>
    <dbReference type="NCBI Taxonomy" id="2126942"/>
    <lineage>
        <taxon>Eukaryota</taxon>
        <taxon>Fungi</taxon>
        <taxon>Dikarya</taxon>
        <taxon>Basidiomycota</taxon>
        <taxon>Agaricomycotina</taxon>
        <taxon>Agaricomycetes</taxon>
        <taxon>Polyporales</taxon>
        <taxon>Fomitopsis</taxon>
    </lineage>
</organism>
<sequence>MAEHMQGRAEVNKVRATIQQAREAGTSSRVAGNGQPTEYVKAKHAAARLKAAKTEFSDTENQINSRLEAISKSQREAAQLQDALDSKRRVLMLMQVLEEKETFRMFRVKEVDRLLGQLQIDPVNAALHAYHIRLSRTESSDGQRHDSAEARRRASEARLRAALGESNADLFESCQRIARSRAARDLQYESPLPPPSRQSSGADDADLNEMHARVTEKERNLQRLLDEVADLEKACTQNLQALSAFDELTRPALRESLQEEVKVIAGYVDLMRLSIIKSADDEDRPHDESILGGKTWKRALLDVQARIEQAHTMDIFCQGAPLLSALPMRNSNDDSAALEELIASHRVRQDQVDERNTSLLARKLEKAKYGDALGAQIEKLVSEKDIIAALTFFQFTWSKKEQKMRPTWDSNPESSASISVTRKYPGKTGN</sequence>
<reference evidence="3 4" key="1">
    <citation type="journal article" date="2012" name="Science">
        <title>The Paleozoic origin of enzymatic lignin decomposition reconstructed from 31 fungal genomes.</title>
        <authorList>
            <person name="Floudas D."/>
            <person name="Binder M."/>
            <person name="Riley R."/>
            <person name="Barry K."/>
            <person name="Blanchette R.A."/>
            <person name="Henrissat B."/>
            <person name="Martinez A.T."/>
            <person name="Otillar R."/>
            <person name="Spatafora J.W."/>
            <person name="Yadav J.S."/>
            <person name="Aerts A."/>
            <person name="Benoit I."/>
            <person name="Boyd A."/>
            <person name="Carlson A."/>
            <person name="Copeland A."/>
            <person name="Coutinho P.M."/>
            <person name="de Vries R.P."/>
            <person name="Ferreira P."/>
            <person name="Findley K."/>
            <person name="Foster B."/>
            <person name="Gaskell J."/>
            <person name="Glotzer D."/>
            <person name="Gorecki P."/>
            <person name="Heitman J."/>
            <person name="Hesse C."/>
            <person name="Hori C."/>
            <person name="Igarashi K."/>
            <person name="Jurgens J.A."/>
            <person name="Kallen N."/>
            <person name="Kersten P."/>
            <person name="Kohler A."/>
            <person name="Kuees U."/>
            <person name="Kumar T.K.A."/>
            <person name="Kuo A."/>
            <person name="LaButti K."/>
            <person name="Larrondo L.F."/>
            <person name="Lindquist E."/>
            <person name="Ling A."/>
            <person name="Lombard V."/>
            <person name="Lucas S."/>
            <person name="Lundell T."/>
            <person name="Martin R."/>
            <person name="McLaughlin D.J."/>
            <person name="Morgenstern I."/>
            <person name="Morin E."/>
            <person name="Murat C."/>
            <person name="Nagy L.G."/>
            <person name="Nolan M."/>
            <person name="Ohm R.A."/>
            <person name="Patyshakuliyeva A."/>
            <person name="Rokas A."/>
            <person name="Ruiz-Duenas F.J."/>
            <person name="Sabat G."/>
            <person name="Salamov A."/>
            <person name="Samejima M."/>
            <person name="Schmutz J."/>
            <person name="Slot J.C."/>
            <person name="St John F."/>
            <person name="Stenlid J."/>
            <person name="Sun H."/>
            <person name="Sun S."/>
            <person name="Syed K."/>
            <person name="Tsang A."/>
            <person name="Wiebenga A."/>
            <person name="Young D."/>
            <person name="Pisabarro A."/>
            <person name="Eastwood D.C."/>
            <person name="Martin F."/>
            <person name="Cullen D."/>
            <person name="Grigoriev I.V."/>
            <person name="Hibbett D.S."/>
        </authorList>
    </citation>
    <scope>NUCLEOTIDE SEQUENCE</scope>
    <source>
        <strain evidence="4">FP-58527</strain>
    </source>
</reference>
<dbReference type="OrthoDB" id="3256901at2759"/>
<evidence type="ECO:0000256" key="1">
    <source>
        <dbReference type="SAM" id="Coils"/>
    </source>
</evidence>
<name>S8FJY5_FOMSC</name>